<name>A0A816NRF6_BRANA</name>
<sequence length="33" mass="3687">MPGFPMYADDSCKLFILPAKHRSSLSIASPRIH</sequence>
<reference evidence="1" key="1">
    <citation type="submission" date="2021-01" db="EMBL/GenBank/DDBJ databases">
        <authorList>
            <consortium name="Genoscope - CEA"/>
            <person name="William W."/>
        </authorList>
    </citation>
    <scope>NUCLEOTIDE SEQUENCE</scope>
</reference>
<gene>
    <name evidence="1" type="ORF">DARMORV10_A09P13040.1</name>
</gene>
<evidence type="ECO:0000313" key="1">
    <source>
        <dbReference type="EMBL" id="CAF2038868.1"/>
    </source>
</evidence>
<accession>A0A816NRF6</accession>
<protein>
    <submittedName>
        <fullName evidence="1">(rape) hypothetical protein</fullName>
    </submittedName>
</protein>
<organism evidence="1">
    <name type="scientific">Brassica napus</name>
    <name type="common">Rape</name>
    <dbReference type="NCBI Taxonomy" id="3708"/>
    <lineage>
        <taxon>Eukaryota</taxon>
        <taxon>Viridiplantae</taxon>
        <taxon>Streptophyta</taxon>
        <taxon>Embryophyta</taxon>
        <taxon>Tracheophyta</taxon>
        <taxon>Spermatophyta</taxon>
        <taxon>Magnoliopsida</taxon>
        <taxon>eudicotyledons</taxon>
        <taxon>Gunneridae</taxon>
        <taxon>Pentapetalae</taxon>
        <taxon>rosids</taxon>
        <taxon>malvids</taxon>
        <taxon>Brassicales</taxon>
        <taxon>Brassicaceae</taxon>
        <taxon>Brassiceae</taxon>
        <taxon>Brassica</taxon>
    </lineage>
</organism>
<dbReference type="EMBL" id="HG994363">
    <property type="protein sequence ID" value="CAF2038868.1"/>
    <property type="molecule type" value="Genomic_DNA"/>
</dbReference>
<dbReference type="Proteomes" id="UP001295469">
    <property type="component" value="Chromosome A09"/>
</dbReference>
<dbReference type="AlphaFoldDB" id="A0A816NRF6"/>
<proteinExistence type="predicted"/>